<gene>
    <name evidence="6" type="ORF">F0919_02050</name>
</gene>
<organism evidence="6 7">
    <name type="scientific">Taibaiella lutea</name>
    <dbReference type="NCBI Taxonomy" id="2608001"/>
    <lineage>
        <taxon>Bacteria</taxon>
        <taxon>Pseudomonadati</taxon>
        <taxon>Bacteroidota</taxon>
        <taxon>Chitinophagia</taxon>
        <taxon>Chitinophagales</taxon>
        <taxon>Chitinophagaceae</taxon>
        <taxon>Taibaiella</taxon>
    </lineage>
</organism>
<evidence type="ECO:0000259" key="4">
    <source>
        <dbReference type="Pfam" id="PF00149"/>
    </source>
</evidence>
<dbReference type="InterPro" id="IPR029052">
    <property type="entry name" value="Metallo-depent_PP-like"/>
</dbReference>
<dbReference type="InterPro" id="IPR004843">
    <property type="entry name" value="Calcineurin-like_PHP"/>
</dbReference>
<feature type="domain" description="Bacterial surface antigen (D15)" evidence="5">
    <location>
        <begin position="972"/>
        <end position="1193"/>
    </location>
</feature>
<sequence length="1208" mass="137343">MMRIFTCVILALFSFFQIHAQDSIRARIIFIGDAGEMDLQQKMLIPDAASRIIPGKTTVVYLGDNIYPHGMGLPGTDEETAGQKILESQYQLMRAAGAPVYFIPGNHDWDKMGPDGLAKIRQESQFLASQNDSLLKLLPSDGCPDPVAIDIGDSAVVIFMDSEWWLFPFIKQDKKVECDCLSERDILLSLRALFYKNRYKTIFLATHHPFETYGTHGGKFSLKDHLFPFTAIKENLYIPVPLLGSIYPLYRRVFSHPEDIHHPLYKNMIQKVDEIFKDFPNLIHISGHEHGLQLIDDKEKNIFQIVSGGGAKENHTIKGKNSLYGKATQGYVTADMMDNGKVHFTFYEYNNGLISASFSYDWNAKPFDKFEHVTFESITTDSVVTAVHPAYEHNSGFYNFFFGANFRKEWSTPVRLPVLRVSELGPNLKPGKLGGGFQSTSLRLVDSVTGKEYTLRTVEKSTELIVPLSFQGTFVNLLLDDATSAQHPYSALIVKPVAQALGVPEAAPVIGIVAPDKNLGMYQKLFEKKVSLFEEREPLGDSKNYIKFLDDMQDDNDNSYDAHNFLMARMMDVLFADWDRHGDQWRFYNKNPKGKDKFYIAIPRDRDMVLNVTEGILPTLAKRLFLMPRVYGFKGNVMSGAKYYLYKSSFLNAHPASQMSMEEFKEASNLFQKQVTDSVLETSLQQMPPEIYSMKHDRLLKDLKQRRDGMDKAMEAYYKFANKIVDIQVSDKNEFVLAEDAPDGKGTVITIRKINKEGILKDTLVYKTFPKNITKEIRIFLGKGDDSVIVNNQSSTVNLRLIGGKGSKKYDIIQSRKTIKIYDRKPEHYYGNTNKLSFHYGVDSMNTAFTPVNLYNTTTPLVTAGINPDDGIILGLGARYVHQEGFRRWPYSSAQQFMVSHSFTTKAFRIKYDGEWIKAVGNADIIVDLDIKAPDNTQNFYGRGNETPFFKFDGFQRYHRTRFTLIDANPAFRWRSKKYSSFSIGPALEYYHFSKDDNIGRFINNEDKIHSYDSATIESDKTHLGFVANYTFDSRNNKLLPTWGAYFNVQLEGYEGMNKYSKSFIKIVPELALYKGLNARQTIVFADRIGGGITIGSSTFYQSMFLGGQGNLFGYRQYRFAGQHSLYNNMELRILFPGFGNYILKGQFGVAGFYDIGRVWQGGENSSEWHNGVGAGIFLTPAGLAVLRFNVAYSREGWYPSFSMGFRF</sequence>
<feature type="domain" description="Calcineurin-like phosphoesterase" evidence="4">
    <location>
        <begin position="27"/>
        <end position="223"/>
    </location>
</feature>
<dbReference type="Pfam" id="PF00149">
    <property type="entry name" value="Metallophos"/>
    <property type="match status" value="1"/>
</dbReference>
<dbReference type="Gene3D" id="2.40.160.50">
    <property type="entry name" value="membrane protein fhac: a member of the omp85/tpsb transporter family"/>
    <property type="match status" value="1"/>
</dbReference>
<keyword evidence="3" id="KW-0732">Signal</keyword>
<evidence type="ECO:0000259" key="5">
    <source>
        <dbReference type="Pfam" id="PF01103"/>
    </source>
</evidence>
<dbReference type="Pfam" id="PF01103">
    <property type="entry name" value="Omp85"/>
    <property type="match status" value="1"/>
</dbReference>
<dbReference type="Proteomes" id="UP000323632">
    <property type="component" value="Unassembled WGS sequence"/>
</dbReference>
<proteinExistence type="predicted"/>
<keyword evidence="2" id="KW-0472">Membrane</keyword>
<dbReference type="Gene3D" id="3.60.21.10">
    <property type="match status" value="2"/>
</dbReference>
<evidence type="ECO:0000256" key="3">
    <source>
        <dbReference type="SAM" id="SignalP"/>
    </source>
</evidence>
<reference evidence="6 7" key="1">
    <citation type="submission" date="2019-09" db="EMBL/GenBank/DDBJ databases">
        <title>Genome sequence and assembly of Taibaiella sp.</title>
        <authorList>
            <person name="Chhetri G."/>
        </authorList>
    </citation>
    <scope>NUCLEOTIDE SEQUENCE [LARGE SCALE GENOMIC DNA]</scope>
    <source>
        <strain evidence="6 7">KVB11</strain>
    </source>
</reference>
<evidence type="ECO:0000256" key="2">
    <source>
        <dbReference type="ARBA" id="ARBA00023136"/>
    </source>
</evidence>
<evidence type="ECO:0000313" key="6">
    <source>
        <dbReference type="EMBL" id="KAA5536473.1"/>
    </source>
</evidence>
<protein>
    <submittedName>
        <fullName evidence="6">BamA/TamA family outer membrane protein</fullName>
    </submittedName>
</protein>
<dbReference type="RefSeq" id="WP_150031046.1">
    <property type="nucleotide sequence ID" value="NZ_VWSH01000001.1"/>
</dbReference>
<dbReference type="AlphaFoldDB" id="A0A5M6CN52"/>
<dbReference type="SUPFAM" id="SSF56300">
    <property type="entry name" value="Metallo-dependent phosphatases"/>
    <property type="match status" value="1"/>
</dbReference>
<dbReference type="EMBL" id="VWSH01000001">
    <property type="protein sequence ID" value="KAA5536473.1"/>
    <property type="molecule type" value="Genomic_DNA"/>
</dbReference>
<dbReference type="InterPro" id="IPR000184">
    <property type="entry name" value="Bac_surfAg_D15"/>
</dbReference>
<name>A0A5M6CN52_9BACT</name>
<dbReference type="GO" id="GO:0016787">
    <property type="term" value="F:hydrolase activity"/>
    <property type="evidence" value="ECO:0007669"/>
    <property type="project" value="InterPro"/>
</dbReference>
<keyword evidence="7" id="KW-1185">Reference proteome</keyword>
<dbReference type="GO" id="GO:0019867">
    <property type="term" value="C:outer membrane"/>
    <property type="evidence" value="ECO:0007669"/>
    <property type="project" value="InterPro"/>
</dbReference>
<feature type="signal peptide" evidence="3">
    <location>
        <begin position="1"/>
        <end position="20"/>
    </location>
</feature>
<accession>A0A5M6CN52</accession>
<comment type="caution">
    <text evidence="6">The sequence shown here is derived from an EMBL/GenBank/DDBJ whole genome shotgun (WGS) entry which is preliminary data.</text>
</comment>
<comment type="subcellular location">
    <subcellularLocation>
        <location evidence="1">Membrane</location>
    </subcellularLocation>
</comment>
<feature type="chain" id="PRO_5024292270" evidence="3">
    <location>
        <begin position="21"/>
        <end position="1208"/>
    </location>
</feature>
<evidence type="ECO:0000256" key="1">
    <source>
        <dbReference type="ARBA" id="ARBA00004370"/>
    </source>
</evidence>
<evidence type="ECO:0000313" key="7">
    <source>
        <dbReference type="Proteomes" id="UP000323632"/>
    </source>
</evidence>